<dbReference type="PANTHER" id="PTHR24388">
    <property type="entry name" value="ZINC FINGER PROTEIN"/>
    <property type="match status" value="1"/>
</dbReference>
<evidence type="ECO:0000256" key="2">
    <source>
        <dbReference type="ARBA" id="ARBA00022723"/>
    </source>
</evidence>
<evidence type="ECO:0000313" key="10">
    <source>
        <dbReference type="Ensembl" id="ENSEBUP00000020373.1"/>
    </source>
</evidence>
<evidence type="ECO:0000256" key="5">
    <source>
        <dbReference type="ARBA" id="ARBA00022833"/>
    </source>
</evidence>
<accession>A0A8C4QWK8</accession>
<evidence type="ECO:0000256" key="4">
    <source>
        <dbReference type="ARBA" id="ARBA00022771"/>
    </source>
</evidence>
<keyword evidence="2" id="KW-0479">Metal-binding</keyword>
<feature type="compositionally biased region" description="Basic residues" evidence="8">
    <location>
        <begin position="42"/>
        <end position="52"/>
    </location>
</feature>
<dbReference type="AlphaFoldDB" id="A0A8C4QWK8"/>
<organism evidence="10 11">
    <name type="scientific">Eptatretus burgeri</name>
    <name type="common">Inshore hagfish</name>
    <dbReference type="NCBI Taxonomy" id="7764"/>
    <lineage>
        <taxon>Eukaryota</taxon>
        <taxon>Metazoa</taxon>
        <taxon>Chordata</taxon>
        <taxon>Craniata</taxon>
        <taxon>Vertebrata</taxon>
        <taxon>Cyclostomata</taxon>
        <taxon>Myxini</taxon>
        <taxon>Myxiniformes</taxon>
        <taxon>Myxinidae</taxon>
        <taxon>Eptatretinae</taxon>
        <taxon>Eptatretus</taxon>
    </lineage>
</organism>
<dbReference type="SUPFAM" id="SSF57667">
    <property type="entry name" value="beta-beta-alpha zinc fingers"/>
    <property type="match status" value="1"/>
</dbReference>
<name>A0A8C4QWK8_EPTBU</name>
<keyword evidence="11" id="KW-1185">Reference proteome</keyword>
<comment type="subcellular location">
    <subcellularLocation>
        <location evidence="1">Nucleus</location>
    </subcellularLocation>
</comment>
<reference evidence="10" key="1">
    <citation type="submission" date="2025-08" db="UniProtKB">
        <authorList>
            <consortium name="Ensembl"/>
        </authorList>
    </citation>
    <scope>IDENTIFICATION</scope>
</reference>
<dbReference type="Ensembl" id="ENSEBUT00000020949.1">
    <property type="protein sequence ID" value="ENSEBUP00000020373.1"/>
    <property type="gene ID" value="ENSEBUG00000012636.1"/>
</dbReference>
<dbReference type="InterPro" id="IPR013087">
    <property type="entry name" value="Znf_C2H2_type"/>
</dbReference>
<evidence type="ECO:0000256" key="1">
    <source>
        <dbReference type="ARBA" id="ARBA00004123"/>
    </source>
</evidence>
<feature type="domain" description="C2H2-type" evidence="9">
    <location>
        <begin position="149"/>
        <end position="176"/>
    </location>
</feature>
<keyword evidence="5" id="KW-0862">Zinc</keyword>
<dbReference type="PROSITE" id="PS50157">
    <property type="entry name" value="ZINC_FINGER_C2H2_2"/>
    <property type="match status" value="2"/>
</dbReference>
<dbReference type="GO" id="GO:0008270">
    <property type="term" value="F:zinc ion binding"/>
    <property type="evidence" value="ECO:0007669"/>
    <property type="project" value="UniProtKB-KW"/>
</dbReference>
<dbReference type="Gene3D" id="3.30.160.60">
    <property type="entry name" value="Classic Zinc Finger"/>
    <property type="match status" value="2"/>
</dbReference>
<evidence type="ECO:0000259" key="9">
    <source>
        <dbReference type="PROSITE" id="PS50157"/>
    </source>
</evidence>
<keyword evidence="6" id="KW-0539">Nucleus</keyword>
<dbReference type="InterPro" id="IPR036236">
    <property type="entry name" value="Znf_C2H2_sf"/>
</dbReference>
<evidence type="ECO:0000256" key="6">
    <source>
        <dbReference type="ARBA" id="ARBA00023242"/>
    </source>
</evidence>
<sequence length="374" mass="43138">MEQGCVFKFRYGTECDEKTSLSETTGVARIETIINMTTVPKKASRGSHKKHRPAELQEKSPMNGENWSSIFNKVTLKRPQKEKHHQESCAEQNKCSFCLFTCEGKTKLEQHLKNHFTKRPFNCTFCEKLFEKMCHLKKHEESHTSEKPIQCSVCNTSFVNLFHLERHNVMHRGEKANKGTSSCWKDMDNSTLNVVQSRVWPDDVQDFEGFSEMGNEELARPARSIPGEGFENMNRDDVQERLLVHRQKSTNEEPMELALATRDVKEEKDESELESDPSMTNEDVIKLYELLREIKHHVETTDANLSRANQASIAFDVVDNLYHDLFLITQKHKKITDFRSPITCTFTDEPASPTESLTQLHLTASEIFLINSLH</sequence>
<dbReference type="Proteomes" id="UP000694388">
    <property type="component" value="Unplaced"/>
</dbReference>
<evidence type="ECO:0000256" key="8">
    <source>
        <dbReference type="SAM" id="MobiDB-lite"/>
    </source>
</evidence>
<evidence type="ECO:0000313" key="11">
    <source>
        <dbReference type="Proteomes" id="UP000694388"/>
    </source>
</evidence>
<dbReference type="PANTHER" id="PTHR24388:SF54">
    <property type="entry name" value="PROTEIN ESCARGOT"/>
    <property type="match status" value="1"/>
</dbReference>
<evidence type="ECO:0000256" key="7">
    <source>
        <dbReference type="PROSITE-ProRule" id="PRU00042"/>
    </source>
</evidence>
<dbReference type="GO" id="GO:0000978">
    <property type="term" value="F:RNA polymerase II cis-regulatory region sequence-specific DNA binding"/>
    <property type="evidence" value="ECO:0007669"/>
    <property type="project" value="TreeGrafter"/>
</dbReference>
<dbReference type="GO" id="GO:0005634">
    <property type="term" value="C:nucleus"/>
    <property type="evidence" value="ECO:0007669"/>
    <property type="project" value="UniProtKB-SubCell"/>
</dbReference>
<proteinExistence type="predicted"/>
<dbReference type="SMART" id="SM00355">
    <property type="entry name" value="ZnF_C2H2"/>
    <property type="match status" value="3"/>
</dbReference>
<keyword evidence="4 7" id="KW-0863">Zinc-finger</keyword>
<feature type="domain" description="C2H2-type" evidence="9">
    <location>
        <begin position="121"/>
        <end position="148"/>
    </location>
</feature>
<dbReference type="GO" id="GO:0000981">
    <property type="term" value="F:DNA-binding transcription factor activity, RNA polymerase II-specific"/>
    <property type="evidence" value="ECO:0007669"/>
    <property type="project" value="TreeGrafter"/>
</dbReference>
<dbReference type="OMA" id="PGEGFEN"/>
<dbReference type="InterPro" id="IPR050527">
    <property type="entry name" value="Snail/Krueppel_Znf"/>
</dbReference>
<evidence type="ECO:0000256" key="3">
    <source>
        <dbReference type="ARBA" id="ARBA00022737"/>
    </source>
</evidence>
<dbReference type="PROSITE" id="PS00028">
    <property type="entry name" value="ZINC_FINGER_C2H2_1"/>
    <property type="match status" value="3"/>
</dbReference>
<reference evidence="10" key="2">
    <citation type="submission" date="2025-09" db="UniProtKB">
        <authorList>
            <consortium name="Ensembl"/>
        </authorList>
    </citation>
    <scope>IDENTIFICATION</scope>
</reference>
<keyword evidence="3" id="KW-0677">Repeat</keyword>
<feature type="region of interest" description="Disordered" evidence="8">
    <location>
        <begin position="40"/>
        <end position="62"/>
    </location>
</feature>
<protein>
    <recommendedName>
        <fullName evidence="9">C2H2-type domain-containing protein</fullName>
    </recommendedName>
</protein>